<feature type="region of interest" description="Disordered" evidence="1">
    <location>
        <begin position="1"/>
        <end position="22"/>
    </location>
</feature>
<dbReference type="EMBL" id="VTTN01000018">
    <property type="protein sequence ID" value="KAA0591981.1"/>
    <property type="molecule type" value="Genomic_DNA"/>
</dbReference>
<organism evidence="2 3">
    <name type="scientific">Azospirillum lipoferum</name>
    <dbReference type="NCBI Taxonomy" id="193"/>
    <lineage>
        <taxon>Bacteria</taxon>
        <taxon>Pseudomonadati</taxon>
        <taxon>Pseudomonadota</taxon>
        <taxon>Alphaproteobacteria</taxon>
        <taxon>Rhodospirillales</taxon>
        <taxon>Azospirillaceae</taxon>
        <taxon>Azospirillum</taxon>
    </lineage>
</organism>
<protein>
    <submittedName>
        <fullName evidence="2">Uncharacterized protein</fullName>
    </submittedName>
</protein>
<sequence>MVGGSYYKGDEMTGIGNHQDERGVLSIDGQGTVVRPRGGFDIPCYLNEGEPELPTISLNLRVTEDGAIEVDDYLVEAYGYLNKPRKDSVPAILHGSIELERIELVPQHEQAMWNTTAKVQCQDGSFSDAPLVATTLTFPAVIDKTQMYISGVSIEATLGSDGEIEMPDADLIHLGYGGVEHVRRPGDRLVSVEATLIIHRVSFGYQDQEGAPGVPTAR</sequence>
<evidence type="ECO:0000313" key="3">
    <source>
        <dbReference type="Proteomes" id="UP000324927"/>
    </source>
</evidence>
<accession>A0A5A9GC85</accession>
<dbReference type="AlphaFoldDB" id="A0A5A9GC85"/>
<name>A0A5A9GC85_AZOLI</name>
<gene>
    <name evidence="2" type="ORF">FZ942_29200</name>
</gene>
<dbReference type="Proteomes" id="UP000324927">
    <property type="component" value="Unassembled WGS sequence"/>
</dbReference>
<evidence type="ECO:0000313" key="2">
    <source>
        <dbReference type="EMBL" id="KAA0591981.1"/>
    </source>
</evidence>
<evidence type="ECO:0000256" key="1">
    <source>
        <dbReference type="SAM" id="MobiDB-lite"/>
    </source>
</evidence>
<dbReference type="OrthoDB" id="9803927at2"/>
<dbReference type="RefSeq" id="WP_149234573.1">
    <property type="nucleotide sequence ID" value="NZ_JALJXJ010000008.1"/>
</dbReference>
<comment type="caution">
    <text evidence="2">The sequence shown here is derived from an EMBL/GenBank/DDBJ whole genome shotgun (WGS) entry which is preliminary data.</text>
</comment>
<reference evidence="2 3" key="1">
    <citation type="submission" date="2019-08" db="EMBL/GenBank/DDBJ databases">
        <authorList>
            <person name="Grouzdev D."/>
            <person name="Tikhonova E."/>
            <person name="Kravchenko I."/>
        </authorList>
    </citation>
    <scope>NUCLEOTIDE SEQUENCE [LARGE SCALE GENOMIC DNA]</scope>
    <source>
        <strain evidence="2 3">59b</strain>
    </source>
</reference>
<proteinExistence type="predicted"/>
<keyword evidence="3" id="KW-1185">Reference proteome</keyword>